<dbReference type="Proteomes" id="UP001331761">
    <property type="component" value="Unassembled WGS sequence"/>
</dbReference>
<feature type="compositionally biased region" description="Polar residues" evidence="5">
    <location>
        <begin position="134"/>
        <end position="150"/>
    </location>
</feature>
<dbReference type="SUPFAM" id="SSF57850">
    <property type="entry name" value="RING/U-box"/>
    <property type="match status" value="1"/>
</dbReference>
<organism evidence="7 8">
    <name type="scientific">Trichostrongylus colubriformis</name>
    <name type="common">Black scour worm</name>
    <dbReference type="NCBI Taxonomy" id="6319"/>
    <lineage>
        <taxon>Eukaryota</taxon>
        <taxon>Metazoa</taxon>
        <taxon>Ecdysozoa</taxon>
        <taxon>Nematoda</taxon>
        <taxon>Chromadorea</taxon>
        <taxon>Rhabditida</taxon>
        <taxon>Rhabditina</taxon>
        <taxon>Rhabditomorpha</taxon>
        <taxon>Strongyloidea</taxon>
        <taxon>Trichostrongylidae</taxon>
        <taxon>Trichostrongylus</taxon>
    </lineage>
</organism>
<dbReference type="PANTHER" id="PTHR21578:SF9">
    <property type="entry name" value="RING-TYPE DOMAIN-CONTAINING PROTEIN"/>
    <property type="match status" value="1"/>
</dbReference>
<evidence type="ECO:0000256" key="3">
    <source>
        <dbReference type="PROSITE-ProRule" id="PRU00175"/>
    </source>
</evidence>
<evidence type="ECO:0000256" key="2">
    <source>
        <dbReference type="ARBA" id="ARBA00022833"/>
    </source>
</evidence>
<feature type="compositionally biased region" description="Acidic residues" evidence="5">
    <location>
        <begin position="253"/>
        <end position="288"/>
    </location>
</feature>
<evidence type="ECO:0000256" key="1">
    <source>
        <dbReference type="ARBA" id="ARBA00022771"/>
    </source>
</evidence>
<dbReference type="EMBL" id="WIXE01019589">
    <property type="protein sequence ID" value="KAK5969913.1"/>
    <property type="molecule type" value="Genomic_DNA"/>
</dbReference>
<dbReference type="PROSITE" id="PS50089">
    <property type="entry name" value="ZF_RING_2"/>
    <property type="match status" value="1"/>
</dbReference>
<sequence length="499" mass="56852">MVQVESLSEELENLTREADLLLGEVVRCRSLYPKVLAEMKTDECRDKFIRVLEAPLKSTRPLRLDEDKIKKGMSVTVEDFQSLLEKRKMLEEKKEQLKAEHHACEELYSNLLELFSFAVSMSRARLDSYERHLQTSGGHRTGQSSATGNGMRSRSRSPLLHRSCSSREELEWLDFQLAKRLQEEVVLESRPVEDTLDEEELERILGPSFYSYETRNRIGDLDRYSLSASAETQEMYADELTLISSDSDVASSSDEDIEHNDLSDDADDDDDDHEDDEVDVDDSHDDDGSDHSDDSIRTVEEEWQSSDHEEDIDDDDDENDDNNNSEGNEHDVTPPGRTVEAVDSDDTEAAVDSDDTEAIFDTLDILDHLSQHVIRPLAALASIAGVEVGEDEQSGGSVEGFDYEEPDDTVIRSDAFGRCTICFEEVPYDPVGCLYCQQLIGCRRCVVRWYEAADRRTNNNFDILDGHPPVNHKRCPLCRHQWEEQVEVTSMFLLRDDFP</sequence>
<feature type="compositionally biased region" description="Acidic residues" evidence="5">
    <location>
        <begin position="301"/>
        <end position="323"/>
    </location>
</feature>
<keyword evidence="1 3" id="KW-0479">Metal-binding</keyword>
<dbReference type="GO" id="GO:0008270">
    <property type="term" value="F:zinc ion binding"/>
    <property type="evidence" value="ECO:0007669"/>
    <property type="project" value="UniProtKB-KW"/>
</dbReference>
<comment type="caution">
    <text evidence="7">The sequence shown here is derived from an EMBL/GenBank/DDBJ whole genome shotgun (WGS) entry which is preliminary data.</text>
</comment>
<proteinExistence type="predicted"/>
<feature type="coiled-coil region" evidence="4">
    <location>
        <begin position="80"/>
        <end position="114"/>
    </location>
</feature>
<accession>A0AAN8FEF8</accession>
<dbReference type="Gene3D" id="3.30.40.10">
    <property type="entry name" value="Zinc/RING finger domain, C3HC4 (zinc finger)"/>
    <property type="match status" value="1"/>
</dbReference>
<name>A0AAN8FEF8_TRICO</name>
<protein>
    <submittedName>
        <fullName evidence="7">RING-type domain-containing protein</fullName>
    </submittedName>
</protein>
<evidence type="ECO:0000313" key="8">
    <source>
        <dbReference type="Proteomes" id="UP001331761"/>
    </source>
</evidence>
<keyword evidence="8" id="KW-1185">Reference proteome</keyword>
<feature type="compositionally biased region" description="Basic and acidic residues" evidence="5">
    <location>
        <begin position="289"/>
        <end position="300"/>
    </location>
</feature>
<feature type="region of interest" description="Disordered" evidence="5">
    <location>
        <begin position="132"/>
        <end position="162"/>
    </location>
</feature>
<dbReference type="InterPro" id="IPR013083">
    <property type="entry name" value="Znf_RING/FYVE/PHD"/>
</dbReference>
<keyword evidence="4" id="KW-0175">Coiled coil</keyword>
<feature type="compositionally biased region" description="Acidic residues" evidence="5">
    <location>
        <begin position="342"/>
        <end position="353"/>
    </location>
</feature>
<evidence type="ECO:0000256" key="4">
    <source>
        <dbReference type="SAM" id="Coils"/>
    </source>
</evidence>
<keyword evidence="1 3" id="KW-0863">Zinc-finger</keyword>
<dbReference type="AlphaFoldDB" id="A0AAN8FEF8"/>
<feature type="region of interest" description="Disordered" evidence="5">
    <location>
        <begin position="247"/>
        <end position="353"/>
    </location>
</feature>
<dbReference type="PANTHER" id="PTHR21578">
    <property type="entry name" value="PROTEIN CBG03826"/>
    <property type="match status" value="1"/>
</dbReference>
<feature type="domain" description="RING-type" evidence="6">
    <location>
        <begin position="419"/>
        <end position="479"/>
    </location>
</feature>
<evidence type="ECO:0000313" key="7">
    <source>
        <dbReference type="EMBL" id="KAK5969913.1"/>
    </source>
</evidence>
<evidence type="ECO:0000256" key="5">
    <source>
        <dbReference type="SAM" id="MobiDB-lite"/>
    </source>
</evidence>
<gene>
    <name evidence="7" type="ORF">GCK32_002473</name>
</gene>
<evidence type="ECO:0000259" key="6">
    <source>
        <dbReference type="PROSITE" id="PS50089"/>
    </source>
</evidence>
<reference evidence="7 8" key="1">
    <citation type="submission" date="2019-10" db="EMBL/GenBank/DDBJ databases">
        <title>Assembly and Annotation for the nematode Trichostrongylus colubriformis.</title>
        <authorList>
            <person name="Martin J."/>
        </authorList>
    </citation>
    <scope>NUCLEOTIDE SEQUENCE [LARGE SCALE GENOMIC DNA]</scope>
    <source>
        <strain evidence="7">G859</strain>
        <tissue evidence="7">Whole worm</tissue>
    </source>
</reference>
<dbReference type="InterPro" id="IPR001841">
    <property type="entry name" value="Znf_RING"/>
</dbReference>
<keyword evidence="2" id="KW-0862">Zinc</keyword>